<dbReference type="Proteomes" id="UP001055879">
    <property type="component" value="Linkage Group LG09"/>
</dbReference>
<organism evidence="1 2">
    <name type="scientific">Arctium lappa</name>
    <name type="common">Greater burdock</name>
    <name type="synonym">Lappa major</name>
    <dbReference type="NCBI Taxonomy" id="4217"/>
    <lineage>
        <taxon>Eukaryota</taxon>
        <taxon>Viridiplantae</taxon>
        <taxon>Streptophyta</taxon>
        <taxon>Embryophyta</taxon>
        <taxon>Tracheophyta</taxon>
        <taxon>Spermatophyta</taxon>
        <taxon>Magnoliopsida</taxon>
        <taxon>eudicotyledons</taxon>
        <taxon>Gunneridae</taxon>
        <taxon>Pentapetalae</taxon>
        <taxon>asterids</taxon>
        <taxon>campanulids</taxon>
        <taxon>Asterales</taxon>
        <taxon>Asteraceae</taxon>
        <taxon>Carduoideae</taxon>
        <taxon>Cardueae</taxon>
        <taxon>Arctiinae</taxon>
        <taxon>Arctium</taxon>
    </lineage>
</organism>
<reference evidence="1 2" key="2">
    <citation type="journal article" date="2022" name="Mol. Ecol. Resour.">
        <title>The genomes of chicory, endive, great burdock and yacon provide insights into Asteraceae paleo-polyploidization history and plant inulin production.</title>
        <authorList>
            <person name="Fan W."/>
            <person name="Wang S."/>
            <person name="Wang H."/>
            <person name="Wang A."/>
            <person name="Jiang F."/>
            <person name="Liu H."/>
            <person name="Zhao H."/>
            <person name="Xu D."/>
            <person name="Zhang Y."/>
        </authorList>
    </citation>
    <scope>NUCLEOTIDE SEQUENCE [LARGE SCALE GENOMIC DNA]</scope>
    <source>
        <strain evidence="2">cv. Niubang</strain>
    </source>
</reference>
<sequence length="150" mass="16775">MKPSFMLILLLLSMFLYQPQGIRLENLSLSASNHQKFIPKSSSSINGDEGLAMATDQVSPAGINRKLMTKTIGSTSTPTNNKNYKIDHDLKSEVKFTRGQLENEVFFSTTVAPENPKRKNKQVVSEEYSDVIDITGMDYSPAKRKPPIHN</sequence>
<accession>A0ACB8ZV43</accession>
<gene>
    <name evidence="1" type="ORF">L6452_26692</name>
</gene>
<protein>
    <submittedName>
        <fullName evidence="1">Uncharacterized protein</fullName>
    </submittedName>
</protein>
<comment type="caution">
    <text evidence="1">The sequence shown here is derived from an EMBL/GenBank/DDBJ whole genome shotgun (WGS) entry which is preliminary data.</text>
</comment>
<keyword evidence="2" id="KW-1185">Reference proteome</keyword>
<dbReference type="EMBL" id="CM042055">
    <property type="protein sequence ID" value="KAI3701533.1"/>
    <property type="molecule type" value="Genomic_DNA"/>
</dbReference>
<name>A0ACB8ZV43_ARCLA</name>
<evidence type="ECO:0000313" key="2">
    <source>
        <dbReference type="Proteomes" id="UP001055879"/>
    </source>
</evidence>
<evidence type="ECO:0000313" key="1">
    <source>
        <dbReference type="EMBL" id="KAI3701533.1"/>
    </source>
</evidence>
<proteinExistence type="predicted"/>
<reference evidence="2" key="1">
    <citation type="journal article" date="2022" name="Mol. Ecol. Resour.">
        <title>The genomes of chicory, endive, great burdock and yacon provide insights into Asteraceae palaeo-polyploidization history and plant inulin production.</title>
        <authorList>
            <person name="Fan W."/>
            <person name="Wang S."/>
            <person name="Wang H."/>
            <person name="Wang A."/>
            <person name="Jiang F."/>
            <person name="Liu H."/>
            <person name="Zhao H."/>
            <person name="Xu D."/>
            <person name="Zhang Y."/>
        </authorList>
    </citation>
    <scope>NUCLEOTIDE SEQUENCE [LARGE SCALE GENOMIC DNA]</scope>
    <source>
        <strain evidence="2">cv. Niubang</strain>
    </source>
</reference>